<sequence>MSTAKRRYKPPKPDDDTFATQEEFLDSLVPVPLESVSEVNRRCTYCWKQYGESDEGYDNAEVPVKFRCNHTFGEKCMKELFSLPETVEFVLRPIDPTFPTGSHEAMLVQGLQRFLNYYAEAYARKKALDITKVKAVETPVPLDPKIPTPPQEQQSPQQPVPYPEPLDTSVAPDKTSDIFALLLTYVQRNQLAHYLRDWSMLLMHLLSTHHKIARVHFHSNGISYDTDDQEVLEPISYPKTHYVVGSFAPTTPAYSNPPPIGTFEFLVNHMAPPIVGLPVANAVVDSAEDSLPLSSNSSTYDSVSGVNAAATPTSTHHSTESTTTTPAGAATVAISVPVDQDTAMVPAGSNNTPLSESLPPMALTSHQTTQPAGTVIAPSGTPLSTTAHTEPHTYAAVETEETAQKIREYQMAMSARHKGKIYVFPVPEIMLTYPKKLADGLLNELNAWHQL</sequence>
<organism evidence="2 3">
    <name type="scientific">Dendryphion nanum</name>
    <dbReference type="NCBI Taxonomy" id="256645"/>
    <lineage>
        <taxon>Eukaryota</taxon>
        <taxon>Fungi</taxon>
        <taxon>Dikarya</taxon>
        <taxon>Ascomycota</taxon>
        <taxon>Pezizomycotina</taxon>
        <taxon>Dothideomycetes</taxon>
        <taxon>Pleosporomycetidae</taxon>
        <taxon>Pleosporales</taxon>
        <taxon>Torulaceae</taxon>
        <taxon>Dendryphion</taxon>
    </lineage>
</organism>
<feature type="compositionally biased region" description="Low complexity" evidence="1">
    <location>
        <begin position="308"/>
        <end position="328"/>
    </location>
</feature>
<dbReference type="AlphaFoldDB" id="A0A9P9DJ27"/>
<dbReference type="Proteomes" id="UP000700596">
    <property type="component" value="Unassembled WGS sequence"/>
</dbReference>
<dbReference type="EMBL" id="JAGMWT010000011">
    <property type="protein sequence ID" value="KAH7119892.1"/>
    <property type="molecule type" value="Genomic_DNA"/>
</dbReference>
<feature type="region of interest" description="Disordered" evidence="1">
    <location>
        <begin position="290"/>
        <end position="328"/>
    </location>
</feature>
<evidence type="ECO:0000313" key="3">
    <source>
        <dbReference type="Proteomes" id="UP000700596"/>
    </source>
</evidence>
<feature type="compositionally biased region" description="Pro residues" evidence="1">
    <location>
        <begin position="141"/>
        <end position="150"/>
    </location>
</feature>
<reference evidence="2" key="1">
    <citation type="journal article" date="2021" name="Nat. Commun.">
        <title>Genetic determinants of endophytism in the Arabidopsis root mycobiome.</title>
        <authorList>
            <person name="Mesny F."/>
            <person name="Miyauchi S."/>
            <person name="Thiergart T."/>
            <person name="Pickel B."/>
            <person name="Atanasova L."/>
            <person name="Karlsson M."/>
            <person name="Huettel B."/>
            <person name="Barry K.W."/>
            <person name="Haridas S."/>
            <person name="Chen C."/>
            <person name="Bauer D."/>
            <person name="Andreopoulos W."/>
            <person name="Pangilinan J."/>
            <person name="LaButti K."/>
            <person name="Riley R."/>
            <person name="Lipzen A."/>
            <person name="Clum A."/>
            <person name="Drula E."/>
            <person name="Henrissat B."/>
            <person name="Kohler A."/>
            <person name="Grigoriev I.V."/>
            <person name="Martin F.M."/>
            <person name="Hacquard S."/>
        </authorList>
    </citation>
    <scope>NUCLEOTIDE SEQUENCE</scope>
    <source>
        <strain evidence="2">MPI-CAGE-CH-0243</strain>
    </source>
</reference>
<dbReference type="OrthoDB" id="8062037at2759"/>
<feature type="compositionally biased region" description="Polar residues" evidence="1">
    <location>
        <begin position="292"/>
        <end position="305"/>
    </location>
</feature>
<proteinExistence type="predicted"/>
<evidence type="ECO:0000256" key="1">
    <source>
        <dbReference type="SAM" id="MobiDB-lite"/>
    </source>
</evidence>
<feature type="region of interest" description="Disordered" evidence="1">
    <location>
        <begin position="141"/>
        <end position="168"/>
    </location>
</feature>
<feature type="region of interest" description="Disordered" evidence="1">
    <location>
        <begin position="363"/>
        <end position="390"/>
    </location>
</feature>
<gene>
    <name evidence="2" type="ORF">B0J11DRAFT_71940</name>
</gene>
<protein>
    <submittedName>
        <fullName evidence="2">Uncharacterized protein</fullName>
    </submittedName>
</protein>
<comment type="caution">
    <text evidence="2">The sequence shown here is derived from an EMBL/GenBank/DDBJ whole genome shotgun (WGS) entry which is preliminary data.</text>
</comment>
<accession>A0A9P9DJ27</accession>
<evidence type="ECO:0000313" key="2">
    <source>
        <dbReference type="EMBL" id="KAH7119892.1"/>
    </source>
</evidence>
<name>A0A9P9DJ27_9PLEO</name>
<keyword evidence="3" id="KW-1185">Reference proteome</keyword>